<dbReference type="EMBL" id="KN833787">
    <property type="protein sequence ID" value="KIK19288.1"/>
    <property type="molecule type" value="Genomic_DNA"/>
</dbReference>
<dbReference type="STRING" id="765257.A0A0C9ZH26"/>
<feature type="non-terminal residue" evidence="2">
    <location>
        <position position="1"/>
    </location>
</feature>
<dbReference type="Proteomes" id="UP000054018">
    <property type="component" value="Unassembled WGS sequence"/>
</dbReference>
<name>A0A0C9ZH26_9AGAM</name>
<feature type="region of interest" description="Disordered" evidence="1">
    <location>
        <begin position="40"/>
        <end position="59"/>
    </location>
</feature>
<evidence type="ECO:0000256" key="1">
    <source>
        <dbReference type="SAM" id="MobiDB-lite"/>
    </source>
</evidence>
<organism evidence="2 3">
    <name type="scientific">Pisolithus microcarpus 441</name>
    <dbReference type="NCBI Taxonomy" id="765257"/>
    <lineage>
        <taxon>Eukaryota</taxon>
        <taxon>Fungi</taxon>
        <taxon>Dikarya</taxon>
        <taxon>Basidiomycota</taxon>
        <taxon>Agaricomycotina</taxon>
        <taxon>Agaricomycetes</taxon>
        <taxon>Agaricomycetidae</taxon>
        <taxon>Boletales</taxon>
        <taxon>Sclerodermatineae</taxon>
        <taxon>Pisolithaceae</taxon>
        <taxon>Pisolithus</taxon>
    </lineage>
</organism>
<evidence type="ECO:0000313" key="3">
    <source>
        <dbReference type="Proteomes" id="UP000054018"/>
    </source>
</evidence>
<dbReference type="AlphaFoldDB" id="A0A0C9ZH26"/>
<sequence>IQGIIKFGRGSLMIWGCRTVQGIMEDHLFQSVEEHGMDDNNFIFQRDGDPKHSSKLAKK</sequence>
<dbReference type="HOGENOM" id="CLU_033666_15_1_1"/>
<accession>A0A0C9ZH26</accession>
<dbReference type="OrthoDB" id="25402at2759"/>
<reference evidence="3" key="2">
    <citation type="submission" date="2015-01" db="EMBL/GenBank/DDBJ databases">
        <title>Evolutionary Origins and Diversification of the Mycorrhizal Mutualists.</title>
        <authorList>
            <consortium name="DOE Joint Genome Institute"/>
            <consortium name="Mycorrhizal Genomics Consortium"/>
            <person name="Kohler A."/>
            <person name="Kuo A."/>
            <person name="Nagy L.G."/>
            <person name="Floudas D."/>
            <person name="Copeland A."/>
            <person name="Barry K.W."/>
            <person name="Cichocki N."/>
            <person name="Veneault-Fourrey C."/>
            <person name="LaButti K."/>
            <person name="Lindquist E.A."/>
            <person name="Lipzen A."/>
            <person name="Lundell T."/>
            <person name="Morin E."/>
            <person name="Murat C."/>
            <person name="Riley R."/>
            <person name="Ohm R."/>
            <person name="Sun H."/>
            <person name="Tunlid A."/>
            <person name="Henrissat B."/>
            <person name="Grigoriev I.V."/>
            <person name="Hibbett D.S."/>
            <person name="Martin F."/>
        </authorList>
    </citation>
    <scope>NUCLEOTIDE SEQUENCE [LARGE SCALE GENOMIC DNA]</scope>
    <source>
        <strain evidence="3">441</strain>
    </source>
</reference>
<gene>
    <name evidence="2" type="ORF">PISMIDRAFT_65465</name>
</gene>
<feature type="non-terminal residue" evidence="2">
    <location>
        <position position="59"/>
    </location>
</feature>
<reference evidence="2 3" key="1">
    <citation type="submission" date="2014-04" db="EMBL/GenBank/DDBJ databases">
        <authorList>
            <consortium name="DOE Joint Genome Institute"/>
            <person name="Kuo A."/>
            <person name="Kohler A."/>
            <person name="Costa M.D."/>
            <person name="Nagy L.G."/>
            <person name="Floudas D."/>
            <person name="Copeland A."/>
            <person name="Barry K.W."/>
            <person name="Cichocki N."/>
            <person name="Veneault-Fourrey C."/>
            <person name="LaButti K."/>
            <person name="Lindquist E.A."/>
            <person name="Lipzen A."/>
            <person name="Lundell T."/>
            <person name="Morin E."/>
            <person name="Murat C."/>
            <person name="Sun H."/>
            <person name="Tunlid A."/>
            <person name="Henrissat B."/>
            <person name="Grigoriev I.V."/>
            <person name="Hibbett D.S."/>
            <person name="Martin F."/>
            <person name="Nordberg H.P."/>
            <person name="Cantor M.N."/>
            <person name="Hua S.X."/>
        </authorList>
    </citation>
    <scope>NUCLEOTIDE SEQUENCE [LARGE SCALE GENOMIC DNA]</scope>
    <source>
        <strain evidence="2 3">441</strain>
    </source>
</reference>
<proteinExistence type="predicted"/>
<protein>
    <submittedName>
        <fullName evidence="2">Uncharacterized protein</fullName>
    </submittedName>
</protein>
<keyword evidence="3" id="KW-1185">Reference proteome</keyword>
<evidence type="ECO:0000313" key="2">
    <source>
        <dbReference type="EMBL" id="KIK19288.1"/>
    </source>
</evidence>